<proteinExistence type="predicted"/>
<sequence length="83" mass="9378">MPALPIAALLYASEDFPSNVVFDGLYLQHARRFGAACSEIGTAHLEIALLGLCSERQLIRLWHRGYRRQIESPSKSKSDHLFH</sequence>
<dbReference type="Proteomes" id="UP000188388">
    <property type="component" value="Unassembled WGS sequence"/>
</dbReference>
<reference evidence="2" key="1">
    <citation type="submission" date="2017-01" db="EMBL/GenBank/DDBJ databases">
        <authorList>
            <person name="Brunel B."/>
        </authorList>
    </citation>
    <scope>NUCLEOTIDE SEQUENCE [LARGE SCALE GENOMIC DNA]</scope>
</reference>
<evidence type="ECO:0000313" key="1">
    <source>
        <dbReference type="EMBL" id="SIT53186.1"/>
    </source>
</evidence>
<evidence type="ECO:0000313" key="2">
    <source>
        <dbReference type="Proteomes" id="UP000188388"/>
    </source>
</evidence>
<protein>
    <submittedName>
        <fullName evidence="1">Uncharacterized protein</fullName>
    </submittedName>
</protein>
<dbReference type="AlphaFoldDB" id="A0A1R3V1U0"/>
<accession>A0A1R3V1U0</accession>
<dbReference type="EMBL" id="FTPD01000002">
    <property type="protein sequence ID" value="SIT53186.1"/>
    <property type="molecule type" value="Genomic_DNA"/>
</dbReference>
<keyword evidence="2" id="KW-1185">Reference proteome</keyword>
<organism evidence="1 2">
    <name type="scientific">Mesorhizobium prunaredense</name>
    <dbReference type="NCBI Taxonomy" id="1631249"/>
    <lineage>
        <taxon>Bacteria</taxon>
        <taxon>Pseudomonadati</taxon>
        <taxon>Pseudomonadota</taxon>
        <taxon>Alphaproteobacteria</taxon>
        <taxon>Hyphomicrobiales</taxon>
        <taxon>Phyllobacteriaceae</taxon>
        <taxon>Mesorhizobium</taxon>
    </lineage>
</organism>
<gene>
    <name evidence="1" type="ORF">BQ8794_100077</name>
</gene>
<name>A0A1R3V1U0_9HYPH</name>